<dbReference type="PROSITE" id="PS51257">
    <property type="entry name" value="PROKAR_LIPOPROTEIN"/>
    <property type="match status" value="1"/>
</dbReference>
<feature type="chain" id="PRO_5046960750" description="DUF4878 domain-containing protein" evidence="1">
    <location>
        <begin position="26"/>
        <end position="138"/>
    </location>
</feature>
<sequence length="138" mass="14438">MLSGEYRRVLLIAVCAAASFGIVGCAENVPTATSSPERIAAEIEAIPDTVRRYFDAYNAGDVDELNATSCSSAQREVAVPPTLETVVDDIGVPTVTGDVATVPVTMAIGTGPLSTVTLSLVREDGMWTFCMSEHPSDG</sequence>
<keyword evidence="3" id="KW-1185">Reference proteome</keyword>
<evidence type="ECO:0000313" key="2">
    <source>
        <dbReference type="EMBL" id="WXG68482.1"/>
    </source>
</evidence>
<gene>
    <name evidence="2" type="ORF">WDS16_25385</name>
</gene>
<dbReference type="RefSeq" id="WP_338888715.1">
    <property type="nucleotide sequence ID" value="NZ_CP147846.1"/>
</dbReference>
<protein>
    <recommendedName>
        <fullName evidence="4">DUF4878 domain-containing protein</fullName>
    </recommendedName>
</protein>
<organism evidence="2 3">
    <name type="scientific">Rhodococcus sovatensis</name>
    <dbReference type="NCBI Taxonomy" id="1805840"/>
    <lineage>
        <taxon>Bacteria</taxon>
        <taxon>Bacillati</taxon>
        <taxon>Actinomycetota</taxon>
        <taxon>Actinomycetes</taxon>
        <taxon>Mycobacteriales</taxon>
        <taxon>Nocardiaceae</taxon>
        <taxon>Rhodococcus</taxon>
    </lineage>
</organism>
<evidence type="ECO:0000313" key="3">
    <source>
        <dbReference type="Proteomes" id="UP001432000"/>
    </source>
</evidence>
<proteinExistence type="predicted"/>
<dbReference type="SUPFAM" id="SSF54427">
    <property type="entry name" value="NTF2-like"/>
    <property type="match status" value="1"/>
</dbReference>
<evidence type="ECO:0008006" key="4">
    <source>
        <dbReference type="Google" id="ProtNLM"/>
    </source>
</evidence>
<evidence type="ECO:0000256" key="1">
    <source>
        <dbReference type="SAM" id="SignalP"/>
    </source>
</evidence>
<dbReference type="Proteomes" id="UP001432000">
    <property type="component" value="Chromosome"/>
</dbReference>
<name>A0ABZ2PKG7_9NOCA</name>
<reference evidence="2 3" key="1">
    <citation type="submission" date="2024-03" db="EMBL/GenBank/DDBJ databases">
        <title>Natural products discovery in diverse microorganisms through a two-stage MS feature dereplication strategy.</title>
        <authorList>
            <person name="Zhang R."/>
        </authorList>
    </citation>
    <scope>NUCLEOTIDE SEQUENCE [LARGE SCALE GENOMIC DNA]</scope>
    <source>
        <strain evidence="2 3">18930</strain>
    </source>
</reference>
<dbReference type="EMBL" id="CP147846">
    <property type="protein sequence ID" value="WXG68482.1"/>
    <property type="molecule type" value="Genomic_DNA"/>
</dbReference>
<feature type="signal peptide" evidence="1">
    <location>
        <begin position="1"/>
        <end position="25"/>
    </location>
</feature>
<keyword evidence="1" id="KW-0732">Signal</keyword>
<dbReference type="InterPro" id="IPR032710">
    <property type="entry name" value="NTF2-like_dom_sf"/>
</dbReference>
<accession>A0ABZ2PKG7</accession>